<organism evidence="2">
    <name type="scientific">Colletotrichum fructicola (strain Nara gc5)</name>
    <name type="common">Anthracnose fungus</name>
    <name type="synonym">Colletotrichum gloeosporioides (strain Nara gc5)</name>
    <dbReference type="NCBI Taxonomy" id="1213859"/>
    <lineage>
        <taxon>Eukaryota</taxon>
        <taxon>Fungi</taxon>
        <taxon>Dikarya</taxon>
        <taxon>Ascomycota</taxon>
        <taxon>Pezizomycotina</taxon>
        <taxon>Sordariomycetes</taxon>
        <taxon>Hypocreomycetidae</taxon>
        <taxon>Glomerellales</taxon>
        <taxon>Glomerellaceae</taxon>
        <taxon>Colletotrichum</taxon>
        <taxon>Colletotrichum gloeosporioides species complex</taxon>
    </lineage>
</organism>
<reference evidence="2" key="1">
    <citation type="submission" date="2012-08" db="EMBL/GenBank/DDBJ databases">
        <title>Genome analysis of Colletotrichum orbiculare and Colletotrichum fructicola.</title>
        <authorList>
            <person name="Gan P.H.P."/>
            <person name="Ikeda K."/>
            <person name="Irieda H."/>
            <person name="Narusaka M."/>
            <person name="O'Connell R.J."/>
            <person name="Narusaka Y."/>
            <person name="Takano Y."/>
            <person name="Kubo Y."/>
            <person name="Shirasu K."/>
        </authorList>
    </citation>
    <scope>NUCLEOTIDE SEQUENCE</scope>
    <source>
        <strain evidence="2">Nara gc5</strain>
    </source>
</reference>
<feature type="compositionally biased region" description="Basic and acidic residues" evidence="1">
    <location>
        <begin position="547"/>
        <end position="562"/>
    </location>
</feature>
<dbReference type="EMBL" id="KB021391">
    <property type="protein sequence ID" value="ELA23451.1"/>
    <property type="molecule type" value="Genomic_DNA"/>
</dbReference>
<evidence type="ECO:0000313" key="2">
    <source>
        <dbReference type="EMBL" id="ELA23451.1"/>
    </source>
</evidence>
<protein>
    <submittedName>
        <fullName evidence="2">Uncharacterized protein</fullName>
    </submittedName>
</protein>
<gene>
    <name evidence="2" type="ORF">CGGC5_2452</name>
</gene>
<evidence type="ECO:0000256" key="1">
    <source>
        <dbReference type="SAM" id="MobiDB-lite"/>
    </source>
</evidence>
<name>L2FBN8_COLFN</name>
<dbReference type="AlphaFoldDB" id="L2FBN8"/>
<dbReference type="HOGENOM" id="CLU_027146_1_0_1"/>
<accession>L2FBN8</accession>
<sequence length="569" mass="65858">MSSMKAAATTSEKPAENIKEAQDLAAYNGEQLPPDVLFHQNYFIIRGIRHHEAFAKSPAVTKFCSEKRWAPEYARAHHARLIMSNTIPEITSEIEKPYCIWYPDLATEDTYRSLAQRYPDMRYHVGRACAVAGYKVLYDELDLLPDVSIAEEARDNGHMDIFDTIVSQPVRYAIMNDYMRTVNLENPVPGACLNGDTAVRSSLERAKPRKNAKLTATENHYFDIQEDGYASPFSWPTSECSTLEARFTELVYMPLPRDLPALNKDVLILLAAWNGNVERYSRLRRPVLIPNELTAVLRGVYHHTPFARWLSTCVDDIVRPGTTHSDLVWQAIHARSIMNGDLSRIDHETDGATLPSLFWWPHHPHETTLRELVWRRPDLKHQVTLACIASSYQEFYNELTAGTEPTQQQLEMAVQVMDSHYREDVCQRAKEHGVELIDPTGHAFHYEPWPYPTSWSRSYLRPNKEMWRDEHIPLMPKELFNEPDHHSYDWEEWGSPFGDPLSLDMNVQMGEWMCFISATEGARRAAAKEARGPRNRWYLYFSTEDKERRLKPGPEPSRPKNFEDEEYFP</sequence>
<feature type="region of interest" description="Disordered" evidence="1">
    <location>
        <begin position="547"/>
        <end position="569"/>
    </location>
</feature>
<proteinExistence type="predicted"/>